<proteinExistence type="predicted"/>
<accession>A0A5C5YLK5</accession>
<dbReference type="AlphaFoldDB" id="A0A5C5YLK5"/>
<keyword evidence="2" id="KW-1185">Reference proteome</keyword>
<evidence type="ECO:0000313" key="1">
    <source>
        <dbReference type="EMBL" id="TWT75772.1"/>
    </source>
</evidence>
<evidence type="ECO:0000313" key="2">
    <source>
        <dbReference type="Proteomes" id="UP000315010"/>
    </source>
</evidence>
<sequence>MHLKLIASVPSKRWDPCRELSADGRGGWVFSQVNVDRVISGYRDYYMLFGLGVLAVDAKPDDFVEQTRLTARMGDHVIGTDVLTWKHPNPMWGHHDGDAIFEWAQLIEMAPERDGMISISIDAKIRSQDDWLPVDGNAYCRITKVPECKAKTRFVPSFWFTIKSAFRKPFWPNGTES</sequence>
<name>A0A5C5YLK5_9BACT</name>
<dbReference type="Proteomes" id="UP000315010">
    <property type="component" value="Unassembled WGS sequence"/>
</dbReference>
<organism evidence="1 2">
    <name type="scientific">Novipirellula herctigrandis</name>
    <dbReference type="NCBI Taxonomy" id="2527986"/>
    <lineage>
        <taxon>Bacteria</taxon>
        <taxon>Pseudomonadati</taxon>
        <taxon>Planctomycetota</taxon>
        <taxon>Planctomycetia</taxon>
        <taxon>Pirellulales</taxon>
        <taxon>Pirellulaceae</taxon>
        <taxon>Novipirellula</taxon>
    </lineage>
</organism>
<comment type="caution">
    <text evidence="1">The sequence shown here is derived from an EMBL/GenBank/DDBJ whole genome shotgun (WGS) entry which is preliminary data.</text>
</comment>
<reference evidence="1 2" key="1">
    <citation type="submission" date="2019-02" db="EMBL/GenBank/DDBJ databases">
        <title>Deep-cultivation of Planctomycetes and their phenomic and genomic characterization uncovers novel biology.</title>
        <authorList>
            <person name="Wiegand S."/>
            <person name="Jogler M."/>
            <person name="Boedeker C."/>
            <person name="Pinto D."/>
            <person name="Vollmers J."/>
            <person name="Rivas-Marin E."/>
            <person name="Kohn T."/>
            <person name="Peeters S.H."/>
            <person name="Heuer A."/>
            <person name="Rast P."/>
            <person name="Oberbeckmann S."/>
            <person name="Bunk B."/>
            <person name="Jeske O."/>
            <person name="Meyerdierks A."/>
            <person name="Storesund J.E."/>
            <person name="Kallscheuer N."/>
            <person name="Luecker S."/>
            <person name="Lage O.M."/>
            <person name="Pohl T."/>
            <person name="Merkel B.J."/>
            <person name="Hornburger P."/>
            <person name="Mueller R.-W."/>
            <person name="Bruemmer F."/>
            <person name="Labrenz M."/>
            <person name="Spormann A.M."/>
            <person name="Op Den Camp H."/>
            <person name="Overmann J."/>
            <person name="Amann R."/>
            <person name="Jetten M.S.M."/>
            <person name="Mascher T."/>
            <person name="Medema M.H."/>
            <person name="Devos D.P."/>
            <person name="Kaster A.-K."/>
            <person name="Ovreas L."/>
            <person name="Rohde M."/>
            <person name="Galperin M.Y."/>
            <person name="Jogler C."/>
        </authorList>
    </citation>
    <scope>NUCLEOTIDE SEQUENCE [LARGE SCALE GENOMIC DNA]</scope>
    <source>
        <strain evidence="1 2">CA13</strain>
    </source>
</reference>
<dbReference type="EMBL" id="SJPJ01000003">
    <property type="protein sequence ID" value="TWT75772.1"/>
    <property type="molecule type" value="Genomic_DNA"/>
</dbReference>
<gene>
    <name evidence="1" type="ORF">CA13_73450</name>
</gene>
<protein>
    <submittedName>
        <fullName evidence="1">Uncharacterized protein</fullName>
    </submittedName>
</protein>